<evidence type="ECO:0000313" key="3">
    <source>
        <dbReference type="EMBL" id="CRG95160.1"/>
    </source>
</evidence>
<evidence type="ECO:0000313" key="4">
    <source>
        <dbReference type="Proteomes" id="UP000220797"/>
    </source>
</evidence>
<keyword evidence="4" id="KW-1185">Reference proteome</keyword>
<dbReference type="OrthoDB" id="392888at2759"/>
<feature type="compositionally biased region" description="Basic and acidic residues" evidence="2">
    <location>
        <begin position="121"/>
        <end position="130"/>
    </location>
</feature>
<dbReference type="VEuPathDB" id="PlasmoDB:PGAL8A_00256500"/>
<feature type="region of interest" description="Disordered" evidence="2">
    <location>
        <begin position="58"/>
        <end position="247"/>
    </location>
</feature>
<feature type="compositionally biased region" description="Basic and acidic residues" evidence="2">
    <location>
        <begin position="179"/>
        <end position="217"/>
    </location>
</feature>
<dbReference type="Proteomes" id="UP000220797">
    <property type="component" value="Unassembled WGS sequence"/>
</dbReference>
<feature type="coiled-coil region" evidence="1">
    <location>
        <begin position="537"/>
        <end position="598"/>
    </location>
</feature>
<evidence type="ECO:0000256" key="2">
    <source>
        <dbReference type="SAM" id="MobiDB-lite"/>
    </source>
</evidence>
<feature type="compositionally biased region" description="Basic and acidic residues" evidence="2">
    <location>
        <begin position="137"/>
        <end position="147"/>
    </location>
</feature>
<feature type="compositionally biased region" description="Basic residues" evidence="2">
    <location>
        <begin position="110"/>
        <end position="120"/>
    </location>
</feature>
<dbReference type="RefSeq" id="XP_028527973.1">
    <property type="nucleotide sequence ID" value="XM_028671307.1"/>
</dbReference>
<dbReference type="EMBL" id="CVMV01000032">
    <property type="protein sequence ID" value="CRG95160.1"/>
    <property type="molecule type" value="Genomic_DNA"/>
</dbReference>
<dbReference type="GeneID" id="39731093"/>
<comment type="caution">
    <text evidence="3">The sequence shown here is derived from an EMBL/GenBank/DDBJ whole genome shotgun (WGS) entry which is preliminary data.</text>
</comment>
<organism evidence="3 4">
    <name type="scientific">Plasmodium gallinaceum</name>
    <dbReference type="NCBI Taxonomy" id="5849"/>
    <lineage>
        <taxon>Eukaryota</taxon>
        <taxon>Sar</taxon>
        <taxon>Alveolata</taxon>
        <taxon>Apicomplexa</taxon>
        <taxon>Aconoidasida</taxon>
        <taxon>Haemosporida</taxon>
        <taxon>Plasmodiidae</taxon>
        <taxon>Plasmodium</taxon>
        <taxon>Plasmodium (Haemamoeba)</taxon>
    </lineage>
</organism>
<proteinExistence type="predicted"/>
<protein>
    <submittedName>
        <fullName evidence="3">Uncharacterized protein</fullName>
    </submittedName>
</protein>
<feature type="region of interest" description="Disordered" evidence="2">
    <location>
        <begin position="948"/>
        <end position="977"/>
    </location>
</feature>
<feature type="compositionally biased region" description="Basic and acidic residues" evidence="2">
    <location>
        <begin position="70"/>
        <end position="98"/>
    </location>
</feature>
<sequence>MDILNNKIKKKKIFSEESNSDKENDSYKINDEKLIENQPISSFIEITENKNIINNKYESENNLLDDNIPEENKEEKKESNSNEYDSNKIENCEYKDNENQSNDEEYNLKEKKKKKRKLRKNFHENSKGDSEDLIEIGNKESKIDKKKFIVKNNKSKNTSDKKNVVMNDINNKLKNCEIVNEKHEFDEENDKKDKYEVKEDDNKDKNCEGKNENKDNSESENESESGDKSNEDEYNQELEEDFEKTKEKKKKKKIKNSKLMDDTNPDEDKLKLKLIQISFSKKEYNIEEYIYECLKVMVPLNKRDIFLSNENIIFEHIENEDLKKLEILWFNNLTKNRQKSITDCFSTLNKLNKESNSNVNNMNKEENLDNESNVCNENKNNSLTCHIFDQNKEIIIVDYLVELCNQQVKLIKEYISYIKKNIYDLSSIVENNEKINEMKIVEPMKRRELFFYLNICISINYVQECLPNIYSISSSISPDVRGFNLHPMFSHINKKKEQKNENVGNPWEKLKLLKKGKKNDTLNINEYIKKKKDIVFKDEKENEDKDMEKEKINLEEIKHIEKGKLEEIEKKKRELEEMKRKKKALEEIEKKKKERADKKTFNIYSLLESAGQFFGEGPKYSNPNIQEFHKSNNNQLVYIKPPDNIDEKNILINFFLQFPSINKKLEYNKRRIYAENYGLIKIIKNNENLPINFELNTQPWKLEEYKNLWYEQNKLNNFQIWNMSNVLNYDHSSEYTQFSNTKTEQANQTENITCEMNKNENTKNETSENEIYKNENIKNETSENENIKNEIYKNENIKNENIKNENIKNENIKNENIKNEIYKNEETPIIIDDSDKKKNTKDENIRTNNFEIKKTGTKKRSEILTKKIKKICSADDSKQMKLTSFLSKDKINKNIDIKSKDINKINVDVKEELSNKSDYMTSENEELEYISLKKKKKKILDDEQINNEYNTNNLNNDIEKKKNEESNNNNENESISEDKKQIYEELIKKQKFKEEKKRLLNDKMKEIFELEAEESEDENIEDPEERKKAQLLKNQKIEENETEDDEEYISEDFNEFINNEEYNSDNDIIKLKHAEEMEKLEEDIFLKKFTYQGKEFNKELTNKEKLELERERQLLRRKKLLLNCNIGNVKLSDFESDSSSNSSSNEPFKNSLYESFTEFENIDKVKKNKNSLEYSYNDNVFKKGEYISEVDEKKKKQILKKIDDVIYRKEVNTNEGKKIVIKKKRKIRFHQDLSDITVTEEEKLDEYEKTKKKHKKVKSNVIMQPSSLNISTKIVNHTNKASIKWNNNIKDISELDTPTNGEIFKGFRKVENVQ</sequence>
<gene>
    <name evidence="3" type="ORF">PGAL8A_00256500</name>
</gene>
<reference evidence="3" key="1">
    <citation type="submission" date="2015-04" db="EMBL/GenBank/DDBJ databases">
        <authorList>
            <consortium name="Pathogen Informatics"/>
        </authorList>
    </citation>
    <scope>NUCLEOTIDE SEQUENCE [LARGE SCALE GENOMIC DNA]</scope>
    <source>
        <strain evidence="3">8A</strain>
    </source>
</reference>
<dbReference type="OMA" id="RIYAENY"/>
<evidence type="ECO:0000256" key="1">
    <source>
        <dbReference type="SAM" id="Coils"/>
    </source>
</evidence>
<accession>A0A1J1GV34</accession>
<feature type="compositionally biased region" description="Acidic residues" evidence="2">
    <location>
        <begin position="232"/>
        <end position="242"/>
    </location>
</feature>
<keyword evidence="1" id="KW-0175">Coiled coil</keyword>
<name>A0A1J1GV34_PLAGA</name>